<dbReference type="OrthoDB" id="1350766at2759"/>
<dbReference type="Gene3D" id="3.40.50.800">
    <property type="entry name" value="Anticodon-binding domain"/>
    <property type="match status" value="1"/>
</dbReference>
<gene>
    <name evidence="11" type="primary">LOC113799002</name>
</gene>
<dbReference type="PANTHER" id="PTHR43382:SF2">
    <property type="entry name" value="BIFUNCTIONAL GLUTAMATE_PROLINE--TRNA LIGASE"/>
    <property type="match status" value="1"/>
</dbReference>
<dbReference type="GO" id="GO:0004239">
    <property type="term" value="F:initiator methionyl aminopeptidase activity"/>
    <property type="evidence" value="ECO:0007669"/>
    <property type="project" value="UniProtKB-UniRule"/>
</dbReference>
<dbReference type="NCBIfam" id="TIGR00408">
    <property type="entry name" value="proS_fam_I"/>
    <property type="match status" value="1"/>
</dbReference>
<protein>
    <recommendedName>
        <fullName evidence="8">Methionine aminopeptidase 2</fullName>
        <shortName evidence="8">MAP 2</shortName>
        <shortName evidence="8">MetAP 2</shortName>
        <ecNumber evidence="8">3.4.11.18</ecNumber>
    </recommendedName>
    <alternativeName>
        <fullName evidence="8">Peptidase M</fullName>
    </alternativeName>
</protein>
<organism evidence="10 11">
    <name type="scientific">Dermatophagoides pteronyssinus</name>
    <name type="common">European house dust mite</name>
    <dbReference type="NCBI Taxonomy" id="6956"/>
    <lineage>
        <taxon>Eukaryota</taxon>
        <taxon>Metazoa</taxon>
        <taxon>Ecdysozoa</taxon>
        <taxon>Arthropoda</taxon>
        <taxon>Chelicerata</taxon>
        <taxon>Arachnida</taxon>
        <taxon>Acari</taxon>
        <taxon>Acariformes</taxon>
        <taxon>Sarcoptiformes</taxon>
        <taxon>Astigmata</taxon>
        <taxon>Psoroptidia</taxon>
        <taxon>Analgoidea</taxon>
        <taxon>Pyroglyphidae</taxon>
        <taxon>Dermatophagoidinae</taxon>
        <taxon>Dermatophagoides</taxon>
    </lineage>
</organism>
<dbReference type="Proteomes" id="UP000515146">
    <property type="component" value="Unplaced"/>
</dbReference>
<feature type="binding site" evidence="8">
    <location>
        <position position="574"/>
    </location>
    <ligand>
        <name>a divalent metal cation</name>
        <dbReference type="ChEBI" id="CHEBI:60240"/>
        <label>2</label>
        <note>catalytic</note>
    </ligand>
</feature>
<dbReference type="InterPro" id="IPR002316">
    <property type="entry name" value="Pro-tRNA-ligase_IIa"/>
</dbReference>
<feature type="domain" description="Aminoacyl-transfer RNA synthetases class-II family profile" evidence="9">
    <location>
        <begin position="64"/>
        <end position="304"/>
    </location>
</feature>
<dbReference type="Gene3D" id="3.30.930.10">
    <property type="entry name" value="Bira Bifunctional Protein, Domain 2"/>
    <property type="match status" value="1"/>
</dbReference>
<dbReference type="InterPro" id="IPR002468">
    <property type="entry name" value="Pept_M24A_MAP2"/>
</dbReference>
<dbReference type="RefSeq" id="XP_027205400.1">
    <property type="nucleotide sequence ID" value="XM_027349599.1"/>
</dbReference>
<evidence type="ECO:0000256" key="1">
    <source>
        <dbReference type="ARBA" id="ARBA00022598"/>
    </source>
</evidence>
<dbReference type="KEGG" id="dpte:113799002"/>
<sequence length="724" mass="80881">MAGGKKEGKSCDAETSAVAKPALIGITCSRSDDLAKWYHEVLTKAELIEYYDVAGCYILRPNIFAVWEFIQQFIDAKFKEHGIKNCYFPMFVTKGKLTAEEDHLEGFSAEVAWVTKSGSSDLAEPIAIRPTSETIMYPAFSKWIRSHRDLPLKLNQWCPVVRWEFSHPTPFIRTREFLWQEGHTAHSTAEEADSFALKMLEVYRAVYEELLAIPVAKGRKSELEKFAGGEVTYTVEGFVNVNGRSIQAATSHYLGANFAKIFDVKYERVSGEFSHVHQTSFGLSTRSIGALILIHGDDKGLRLPSRVAPTQVVIVPIEKKNVDSLPILERCRSAEARLRAVGVRAEIDDRSLFSPGYKFNHWEMRGVPLRVEIGPRDVEQETVRLVRRVDGAKIDDAFANLEEQNPAHELYRQAAEAHRQTRRYIQPLIRPGLTTLELCEKLEQKSRQLTAASKTARGWAFPTGVSLNSCAAHFTPNKGDPLVRLTRDSVLKVDFGVHFNGYLIDSAFTVAFNEAFDPLLLASKEATNHALRVCGPDALLSDIGAQISEIICSYELHWADKVHALRPVQNLSGHSVAQYCIHASKSVPLVETHEPERMQAGEVFAIETFASSGKGRVVEQGDCSHYMLQGGARGANLGAIRLPSARKLYNTIQANFGTLAFCRRWLDALGEERYMLALKSLVNAGVVNEYPPLCDVAHSFVSQFEHTVIIHEKGKEVLSRGDDY</sequence>
<dbReference type="InterPro" id="IPR006195">
    <property type="entry name" value="aa-tRNA-synth_II"/>
</dbReference>
<dbReference type="HAMAP" id="MF_01571">
    <property type="entry name" value="Pro_tRNA_synth_type3"/>
    <property type="match status" value="1"/>
</dbReference>
<comment type="cofactor">
    <cofactor evidence="8">
        <name>Co(2+)</name>
        <dbReference type="ChEBI" id="CHEBI:48828"/>
    </cofactor>
    <cofactor evidence="8">
        <name>Zn(2+)</name>
        <dbReference type="ChEBI" id="CHEBI:29105"/>
    </cofactor>
    <cofactor evidence="8">
        <name>Mn(2+)</name>
        <dbReference type="ChEBI" id="CHEBI:29035"/>
    </cofactor>
    <cofactor evidence="8">
        <name>Fe(2+)</name>
        <dbReference type="ChEBI" id="CHEBI:29033"/>
    </cofactor>
    <text evidence="8">Binds 2 divalent metal cations per subunit. Has a high-affinity and a low affinity metal-binding site. The true nature of the physiological cofactor is under debate. The enzyme is active with cobalt, zinc, manganese or divalent iron ions. Most likely, methionine aminopeptidases function as mononuclear Fe(2+)-metalloproteases under physiological conditions, and the catalytically relevant metal-binding site has been assigned to the histidine-containing high-affinity site.</text>
</comment>
<evidence type="ECO:0000256" key="2">
    <source>
        <dbReference type="ARBA" id="ARBA00022723"/>
    </source>
</evidence>
<dbReference type="EC" id="3.4.11.18" evidence="8"/>
<keyword evidence="4" id="KW-0067">ATP-binding</keyword>
<comment type="function">
    <text evidence="8">Cotranslationally removes the N-terminal methionine from nascent proteins. The N-terminal methionine is often cleaved when the second residue in the primary sequence is small and uncharged (Met-Ala-, Cys, Gly, Pro, Ser, Thr, or Val).</text>
</comment>
<dbReference type="InterPro" id="IPR036621">
    <property type="entry name" value="Anticodon-bd_dom_sf"/>
</dbReference>
<evidence type="ECO:0000256" key="5">
    <source>
        <dbReference type="ARBA" id="ARBA00022917"/>
    </source>
</evidence>
<dbReference type="PANTHER" id="PTHR43382">
    <property type="entry name" value="PROLYL-TRNA SYNTHETASE"/>
    <property type="match status" value="1"/>
</dbReference>
<dbReference type="GO" id="GO:0004827">
    <property type="term" value="F:proline-tRNA ligase activity"/>
    <property type="evidence" value="ECO:0007669"/>
    <property type="project" value="UniProtKB-EC"/>
</dbReference>
<evidence type="ECO:0000313" key="11">
    <source>
        <dbReference type="RefSeq" id="XP_027205400.1"/>
    </source>
</evidence>
<comment type="subcellular location">
    <subcellularLocation>
        <location evidence="8">Cytoplasm</location>
    </subcellularLocation>
</comment>
<dbReference type="SUPFAM" id="SSF55681">
    <property type="entry name" value="Class II aaRS and biotin synthetases"/>
    <property type="match status" value="1"/>
</dbReference>
<evidence type="ECO:0000256" key="4">
    <source>
        <dbReference type="ARBA" id="ARBA00022840"/>
    </source>
</evidence>
<keyword evidence="8" id="KW-0378">Hydrolase</keyword>
<accession>A0A6P6YJF7</accession>
<feature type="binding site" evidence="8">
    <location>
        <position position="705"/>
    </location>
    <ligand>
        <name>a divalent metal cation</name>
        <dbReference type="ChEBI" id="CHEBI:60240"/>
        <label>1</label>
    </ligand>
</feature>
<keyword evidence="1" id="KW-0436">Ligase</keyword>
<dbReference type="InterPro" id="IPR036388">
    <property type="entry name" value="WH-like_DNA-bd_sf"/>
</dbReference>
<dbReference type="InterPro" id="IPR033721">
    <property type="entry name" value="ProRS_core_arch_euk"/>
</dbReference>
<keyword evidence="5" id="KW-0648">Protein biosynthesis</keyword>
<proteinExistence type="inferred from homology"/>
<dbReference type="CDD" id="cd01088">
    <property type="entry name" value="MetAP2"/>
    <property type="match status" value="1"/>
</dbReference>
<dbReference type="PROSITE" id="PS50862">
    <property type="entry name" value="AA_TRNA_LIGASE_II"/>
    <property type="match status" value="1"/>
</dbReference>
<evidence type="ECO:0000259" key="9">
    <source>
        <dbReference type="PROSITE" id="PS50862"/>
    </source>
</evidence>
<keyword evidence="10" id="KW-1185">Reference proteome</keyword>
<dbReference type="Pfam" id="PF00587">
    <property type="entry name" value="tRNA-synt_2b"/>
    <property type="match status" value="1"/>
</dbReference>
<feature type="binding site" evidence="8">
    <location>
        <position position="705"/>
    </location>
    <ligand>
        <name>a divalent metal cation</name>
        <dbReference type="ChEBI" id="CHEBI:60240"/>
        <label>2</label>
        <note>catalytic</note>
    </ligand>
</feature>
<evidence type="ECO:0000256" key="6">
    <source>
        <dbReference type="ARBA" id="ARBA00023146"/>
    </source>
</evidence>
<dbReference type="HAMAP" id="MF_03175">
    <property type="entry name" value="MetAP_2_euk"/>
    <property type="match status" value="1"/>
</dbReference>
<comment type="similarity">
    <text evidence="8">Belongs to the peptidase M24A family. Methionine aminopeptidase eukaryotic type 2 subfamily.</text>
</comment>
<dbReference type="CDD" id="cd00778">
    <property type="entry name" value="ProRS_core_arch_euk"/>
    <property type="match status" value="1"/>
</dbReference>
<dbReference type="AlphaFoldDB" id="A0A6P6YJF7"/>
<reference evidence="11" key="1">
    <citation type="submission" date="2025-08" db="UniProtKB">
        <authorList>
            <consortium name="RefSeq"/>
        </authorList>
    </citation>
    <scope>IDENTIFICATION</scope>
    <source>
        <strain evidence="11">Airmid</strain>
    </source>
</reference>
<feature type="binding site" evidence="8">
    <location>
        <position position="473"/>
    </location>
    <ligand>
        <name>substrate</name>
    </ligand>
</feature>
<dbReference type="NCBIfam" id="TIGR00501">
    <property type="entry name" value="met_pdase_II"/>
    <property type="match status" value="1"/>
</dbReference>
<feature type="binding site" evidence="8">
    <location>
        <position position="494"/>
    </location>
    <ligand>
        <name>a divalent metal cation</name>
        <dbReference type="ChEBI" id="CHEBI:60240"/>
        <label>1</label>
    </ligand>
</feature>
<dbReference type="InParanoid" id="A0A6P6YJF7"/>
<evidence type="ECO:0000313" key="10">
    <source>
        <dbReference type="Proteomes" id="UP000515146"/>
    </source>
</evidence>
<dbReference type="InterPro" id="IPR004154">
    <property type="entry name" value="Anticodon-bd"/>
</dbReference>
<keyword evidence="6" id="KW-0030">Aminoacyl-tRNA synthetase</keyword>
<comment type="catalytic activity">
    <reaction evidence="8">
        <text>Release of N-terminal amino acids, preferentially methionine, from peptides and arylamides.</text>
        <dbReference type="EC" id="3.4.11.18"/>
    </reaction>
</comment>
<feature type="binding site" evidence="8">
    <location>
        <position position="607"/>
    </location>
    <ligand>
        <name>a divalent metal cation</name>
        <dbReference type="ChEBI" id="CHEBI:60240"/>
        <label>2</label>
        <note>catalytic</note>
    </ligand>
</feature>
<keyword evidence="2 8" id="KW-0479">Metal-binding</keyword>
<dbReference type="InterPro" id="IPR036005">
    <property type="entry name" value="Creatinase/aminopeptidase-like"/>
</dbReference>
<dbReference type="GO" id="GO:0006433">
    <property type="term" value="P:prolyl-tRNA aminoacylation"/>
    <property type="evidence" value="ECO:0007669"/>
    <property type="project" value="InterPro"/>
</dbReference>
<dbReference type="InterPro" id="IPR036390">
    <property type="entry name" value="WH_DNA-bd_sf"/>
</dbReference>
<dbReference type="FunFam" id="3.30.930.10:FF:000037">
    <property type="entry name" value="Proline--tRNA ligase"/>
    <property type="match status" value="1"/>
</dbReference>
<dbReference type="Pfam" id="PF03129">
    <property type="entry name" value="HGTP_anticodon"/>
    <property type="match status" value="1"/>
</dbReference>
<name>A0A6P6YJF7_DERPT</name>
<dbReference type="SUPFAM" id="SSF46785">
    <property type="entry name" value="Winged helix' DNA-binding domain"/>
    <property type="match status" value="1"/>
</dbReference>
<dbReference type="InterPro" id="IPR045864">
    <property type="entry name" value="aa-tRNA-synth_II/BPL/LPL"/>
</dbReference>
<evidence type="ECO:0000256" key="8">
    <source>
        <dbReference type="HAMAP-Rule" id="MF_03175"/>
    </source>
</evidence>
<dbReference type="InterPro" id="IPR002314">
    <property type="entry name" value="aa-tRNA-synt_IIb"/>
</dbReference>
<evidence type="ECO:0000256" key="7">
    <source>
        <dbReference type="ARBA" id="ARBA00047671"/>
    </source>
</evidence>
<dbReference type="GO" id="GO:0017101">
    <property type="term" value="C:aminoacyl-tRNA synthetase multienzyme complex"/>
    <property type="evidence" value="ECO:0007669"/>
    <property type="project" value="TreeGrafter"/>
</dbReference>
<dbReference type="Pfam" id="PF00557">
    <property type="entry name" value="Peptidase_M24"/>
    <property type="match status" value="1"/>
</dbReference>
<dbReference type="InterPro" id="IPR000994">
    <property type="entry name" value="Pept_M24"/>
</dbReference>
<dbReference type="SUPFAM" id="SSF52954">
    <property type="entry name" value="Class II aaRS ABD-related"/>
    <property type="match status" value="1"/>
</dbReference>
<keyword evidence="8" id="KW-0645">Protease</keyword>
<dbReference type="GO" id="GO:0005524">
    <property type="term" value="F:ATP binding"/>
    <property type="evidence" value="ECO:0007669"/>
    <property type="project" value="UniProtKB-KW"/>
</dbReference>
<dbReference type="PRINTS" id="PR01046">
    <property type="entry name" value="TRNASYNTHPRO"/>
</dbReference>
<feature type="binding site" evidence="8">
    <location>
        <position position="505"/>
    </location>
    <ligand>
        <name>a divalent metal cation</name>
        <dbReference type="ChEBI" id="CHEBI:60240"/>
        <label>2</label>
        <note>catalytic</note>
    </ligand>
</feature>
<dbReference type="GO" id="GO:0070006">
    <property type="term" value="F:metalloaminopeptidase activity"/>
    <property type="evidence" value="ECO:0007669"/>
    <property type="project" value="UniProtKB-UniRule"/>
</dbReference>
<dbReference type="Gene3D" id="3.90.230.10">
    <property type="entry name" value="Creatinase/methionine aminopeptidase superfamily"/>
    <property type="match status" value="1"/>
</dbReference>
<keyword evidence="3" id="KW-0547">Nucleotide-binding</keyword>
<keyword evidence="8" id="KW-0031">Aminopeptidase</keyword>
<dbReference type="SUPFAM" id="SSF55920">
    <property type="entry name" value="Creatinase/aminopeptidase"/>
    <property type="match status" value="1"/>
</dbReference>
<evidence type="ECO:0000256" key="3">
    <source>
        <dbReference type="ARBA" id="ARBA00022741"/>
    </source>
</evidence>
<dbReference type="InterPro" id="IPR004499">
    <property type="entry name" value="Pro-tRNA-ligase_IIa_arc-type"/>
</dbReference>
<comment type="catalytic activity">
    <reaction evidence="7">
        <text>tRNA(Pro) + L-proline + ATP = L-prolyl-tRNA(Pro) + AMP + diphosphate</text>
        <dbReference type="Rhea" id="RHEA:14305"/>
        <dbReference type="Rhea" id="RHEA-COMP:9700"/>
        <dbReference type="Rhea" id="RHEA-COMP:9702"/>
        <dbReference type="ChEBI" id="CHEBI:30616"/>
        <dbReference type="ChEBI" id="CHEBI:33019"/>
        <dbReference type="ChEBI" id="CHEBI:60039"/>
        <dbReference type="ChEBI" id="CHEBI:78442"/>
        <dbReference type="ChEBI" id="CHEBI:78532"/>
        <dbReference type="ChEBI" id="CHEBI:456215"/>
        <dbReference type="EC" id="6.1.1.15"/>
    </reaction>
</comment>
<dbReference type="Gene3D" id="1.10.10.10">
    <property type="entry name" value="Winged helix-like DNA-binding domain superfamily/Winged helix DNA-binding domain"/>
    <property type="match status" value="1"/>
</dbReference>
<dbReference type="GO" id="GO:0005737">
    <property type="term" value="C:cytoplasm"/>
    <property type="evidence" value="ECO:0007669"/>
    <property type="project" value="UniProtKB-SubCell"/>
</dbReference>
<dbReference type="GO" id="GO:0006508">
    <property type="term" value="P:proteolysis"/>
    <property type="evidence" value="ECO:0007669"/>
    <property type="project" value="UniProtKB-KW"/>
</dbReference>
<dbReference type="GO" id="GO:0046872">
    <property type="term" value="F:metal ion binding"/>
    <property type="evidence" value="ECO:0007669"/>
    <property type="project" value="UniProtKB-UniRule"/>
</dbReference>
<keyword evidence="8" id="KW-0963">Cytoplasm</keyword>
<feature type="binding site" evidence="8">
    <location>
        <position position="505"/>
    </location>
    <ligand>
        <name>a divalent metal cation</name>
        <dbReference type="ChEBI" id="CHEBI:60240"/>
        <label>1</label>
    </ligand>
</feature>
<feature type="binding site" evidence="8">
    <location>
        <position position="582"/>
    </location>
    <ligand>
        <name>substrate</name>
    </ligand>
</feature>